<feature type="region of interest" description="Disordered" evidence="1">
    <location>
        <begin position="700"/>
        <end position="726"/>
    </location>
</feature>
<dbReference type="Proteomes" id="UP000276215">
    <property type="component" value="Unassembled WGS sequence"/>
</dbReference>
<feature type="region of interest" description="Disordered" evidence="1">
    <location>
        <begin position="342"/>
        <end position="376"/>
    </location>
</feature>
<organism evidence="2 3">
    <name type="scientific">Choiromyces venosus 120613-1</name>
    <dbReference type="NCBI Taxonomy" id="1336337"/>
    <lineage>
        <taxon>Eukaryota</taxon>
        <taxon>Fungi</taxon>
        <taxon>Dikarya</taxon>
        <taxon>Ascomycota</taxon>
        <taxon>Pezizomycotina</taxon>
        <taxon>Pezizomycetes</taxon>
        <taxon>Pezizales</taxon>
        <taxon>Tuberaceae</taxon>
        <taxon>Choiromyces</taxon>
    </lineage>
</organism>
<feature type="region of interest" description="Disordered" evidence="1">
    <location>
        <begin position="272"/>
        <end position="322"/>
    </location>
</feature>
<keyword evidence="3" id="KW-1185">Reference proteome</keyword>
<name>A0A3N4JD36_9PEZI</name>
<sequence length="852" mass="92743">MIIDINQTYFTANMSLQTSQVGFSHHSKAFSSEMAKLAKRFRLDRRNRPTNRAEASGTDQVPNATINPPSGTQQVSQSFSFSVNPPAPDYGNSEARESVNETFPPVGTEGTDRFMITPVDDPRVKVVQITEALQFIDPVTGKPGLTPDVSEVTERLRAADMQRWFDTTPSREELESSRDEILNAVAFNPQQERIKSEKAAKEADNLRLAATKVNDRPESRKIATLPARGELRVRSIRPGDPHPVRVSESQARTLKADDAILVRATVQLDIPIGPGDQLHVRPSGSVPFNDNPAPVRPGPNPGMRGTQVSHRRSVSQASSTSSTLSSIASELFYGTGPISPLADPESDIGSTLAKPNNPTISVSPSPSSRMATDRPVVPNVMQRTSRNETQAMKDISKGEISVSTARNVPENRPSISSVLESDFLGNPLSSANPSPRTFWNLTGQPAKTADKSNYFPRPLSSQPSMASAPKSAAEHEELLKNNNDRKLGANVTPSFFSPGRPTSSYFTPKLAPRDNSTEPDLIDLDEGPHDHKFVDGPIGFPSAYPVRSPILRPACCPHNHHPVAKGSDAIGNHQERATSPPPTFNVSLLSFTGTSPLKKTLKTLTNNTATLKNMGPFLNPSQRPTERDVLAALIERNVTAAREIIGQYNATTTTTTSTTDASTSTAPTSTEAMNNSTPGVTKANVFPTDNGKGKAVQAIVSPAPTSVSETPTPASAPERPHEPKKHASPLFNIRKKSTLTGLRIQLDFFNKLLDTIQKKIDKALIYQPTPTLLERLRQLKHIHRGIVLSLSAAAILEDMEAVGYEGKLASDLKKFQDKLDLYDWEHESDDPMANPFGLPEEPAWRGPQFIDD</sequence>
<dbReference type="EMBL" id="ML120435">
    <property type="protein sequence ID" value="RPA94591.1"/>
    <property type="molecule type" value="Genomic_DNA"/>
</dbReference>
<feature type="compositionally biased region" description="Low complexity" evidence="1">
    <location>
        <begin position="73"/>
        <end position="83"/>
    </location>
</feature>
<dbReference type="OrthoDB" id="5425672at2759"/>
<feature type="compositionally biased region" description="Polar residues" evidence="1">
    <location>
        <begin position="353"/>
        <end position="370"/>
    </location>
</feature>
<gene>
    <name evidence="2" type="ORF">L873DRAFT_1792847</name>
</gene>
<evidence type="ECO:0000256" key="1">
    <source>
        <dbReference type="SAM" id="MobiDB-lite"/>
    </source>
</evidence>
<reference evidence="2 3" key="1">
    <citation type="journal article" date="2018" name="Nat. Ecol. Evol.">
        <title>Pezizomycetes genomes reveal the molecular basis of ectomycorrhizal truffle lifestyle.</title>
        <authorList>
            <person name="Murat C."/>
            <person name="Payen T."/>
            <person name="Noel B."/>
            <person name="Kuo A."/>
            <person name="Morin E."/>
            <person name="Chen J."/>
            <person name="Kohler A."/>
            <person name="Krizsan K."/>
            <person name="Balestrini R."/>
            <person name="Da Silva C."/>
            <person name="Montanini B."/>
            <person name="Hainaut M."/>
            <person name="Levati E."/>
            <person name="Barry K.W."/>
            <person name="Belfiori B."/>
            <person name="Cichocki N."/>
            <person name="Clum A."/>
            <person name="Dockter R.B."/>
            <person name="Fauchery L."/>
            <person name="Guy J."/>
            <person name="Iotti M."/>
            <person name="Le Tacon F."/>
            <person name="Lindquist E.A."/>
            <person name="Lipzen A."/>
            <person name="Malagnac F."/>
            <person name="Mello A."/>
            <person name="Molinier V."/>
            <person name="Miyauchi S."/>
            <person name="Poulain J."/>
            <person name="Riccioni C."/>
            <person name="Rubini A."/>
            <person name="Sitrit Y."/>
            <person name="Splivallo R."/>
            <person name="Traeger S."/>
            <person name="Wang M."/>
            <person name="Zifcakova L."/>
            <person name="Wipf D."/>
            <person name="Zambonelli A."/>
            <person name="Paolocci F."/>
            <person name="Nowrousian M."/>
            <person name="Ottonello S."/>
            <person name="Baldrian P."/>
            <person name="Spatafora J.W."/>
            <person name="Henrissat B."/>
            <person name="Nagy L.G."/>
            <person name="Aury J.M."/>
            <person name="Wincker P."/>
            <person name="Grigoriev I.V."/>
            <person name="Bonfante P."/>
            <person name="Martin F.M."/>
        </authorList>
    </citation>
    <scope>NUCLEOTIDE SEQUENCE [LARGE SCALE GENOMIC DNA]</scope>
    <source>
        <strain evidence="2 3">120613-1</strain>
    </source>
</reference>
<evidence type="ECO:0000313" key="2">
    <source>
        <dbReference type="EMBL" id="RPA94591.1"/>
    </source>
</evidence>
<evidence type="ECO:0000313" key="3">
    <source>
        <dbReference type="Proteomes" id="UP000276215"/>
    </source>
</evidence>
<feature type="compositionally biased region" description="Polar residues" evidence="1">
    <location>
        <begin position="57"/>
        <end position="72"/>
    </location>
</feature>
<feature type="compositionally biased region" description="Polar residues" evidence="1">
    <location>
        <begin position="703"/>
        <end position="713"/>
    </location>
</feature>
<accession>A0A3N4JD36</accession>
<proteinExistence type="predicted"/>
<protein>
    <submittedName>
        <fullName evidence="2">Uncharacterized protein</fullName>
    </submittedName>
</protein>
<feature type="region of interest" description="Disordered" evidence="1">
    <location>
        <begin position="652"/>
        <end position="688"/>
    </location>
</feature>
<feature type="region of interest" description="Disordered" evidence="1">
    <location>
        <begin position="42"/>
        <end position="116"/>
    </location>
</feature>
<feature type="compositionally biased region" description="Low complexity" evidence="1">
    <location>
        <begin position="652"/>
        <end position="672"/>
    </location>
</feature>
<feature type="region of interest" description="Disordered" evidence="1">
    <location>
        <begin position="830"/>
        <end position="852"/>
    </location>
</feature>
<dbReference type="AlphaFoldDB" id="A0A3N4JD36"/>